<dbReference type="AlphaFoldDB" id="A0A8E7EGK9"/>
<evidence type="ECO:0000313" key="2">
    <source>
        <dbReference type="EMBL" id="QVV88288.1"/>
    </source>
</evidence>
<feature type="region of interest" description="Disordered" evidence="1">
    <location>
        <begin position="1"/>
        <end position="30"/>
    </location>
</feature>
<evidence type="ECO:0000313" key="3">
    <source>
        <dbReference type="Proteomes" id="UP000680656"/>
    </source>
</evidence>
<accession>A0A8E7EGK9</accession>
<dbReference type="RefSeq" id="WP_214419104.1">
    <property type="nucleotide sequence ID" value="NZ_CP075546.1"/>
</dbReference>
<gene>
    <name evidence="2" type="ORF">KHC33_13270</name>
</gene>
<dbReference type="EMBL" id="CP075546">
    <property type="protein sequence ID" value="QVV88288.1"/>
    <property type="molecule type" value="Genomic_DNA"/>
</dbReference>
<name>A0A8E7EGK9_9EURY</name>
<organism evidence="2 3">
    <name type="scientific">Methanospirillum purgamenti</name>
    <dbReference type="NCBI Taxonomy" id="2834276"/>
    <lineage>
        <taxon>Archaea</taxon>
        <taxon>Methanobacteriati</taxon>
        <taxon>Methanobacteriota</taxon>
        <taxon>Stenosarchaea group</taxon>
        <taxon>Methanomicrobia</taxon>
        <taxon>Methanomicrobiales</taxon>
        <taxon>Methanospirillaceae</taxon>
        <taxon>Methanospirillum</taxon>
    </lineage>
</organism>
<dbReference type="Proteomes" id="UP000680656">
    <property type="component" value="Chromosome"/>
</dbReference>
<keyword evidence="3" id="KW-1185">Reference proteome</keyword>
<proteinExistence type="predicted"/>
<dbReference type="GeneID" id="65098172"/>
<dbReference type="KEGG" id="mrtj:KHC33_13270"/>
<protein>
    <submittedName>
        <fullName evidence="2">Uncharacterized protein</fullName>
    </submittedName>
</protein>
<evidence type="ECO:0000256" key="1">
    <source>
        <dbReference type="SAM" id="MobiDB-lite"/>
    </source>
</evidence>
<sequence length="47" mass="5469">MEPESRVYHHRTDILDHGKRRGRDKEGADIISKDSHIWSDRHSGDGD</sequence>
<reference evidence="2 3" key="1">
    <citation type="submission" date="2021-05" db="EMBL/GenBank/DDBJ databases">
        <title>A novel Methanospirillum isolate from a pyrite-forming mixed culture.</title>
        <authorList>
            <person name="Bunk B."/>
            <person name="Sproer C."/>
            <person name="Spring S."/>
            <person name="Pester M."/>
        </authorList>
    </citation>
    <scope>NUCLEOTIDE SEQUENCE [LARGE SCALE GENOMIC DNA]</scope>
    <source>
        <strain evidence="2 3">J.3.6.1-F.2.7.3</strain>
    </source>
</reference>